<dbReference type="AlphaFoldDB" id="A0A3A4KCY6"/>
<dbReference type="Proteomes" id="UP000266677">
    <property type="component" value="Unassembled WGS sequence"/>
</dbReference>
<organism evidence="2 3">
    <name type="scientific">Nocardia panacis</name>
    <dbReference type="NCBI Taxonomy" id="2340916"/>
    <lineage>
        <taxon>Bacteria</taxon>
        <taxon>Bacillati</taxon>
        <taxon>Actinomycetota</taxon>
        <taxon>Actinomycetes</taxon>
        <taxon>Mycobacteriales</taxon>
        <taxon>Nocardiaceae</taxon>
        <taxon>Nocardia</taxon>
    </lineage>
</organism>
<feature type="compositionally biased region" description="Basic and acidic residues" evidence="1">
    <location>
        <begin position="544"/>
        <end position="557"/>
    </location>
</feature>
<reference evidence="2 3" key="1">
    <citation type="submission" date="2018-09" db="EMBL/GenBank/DDBJ databases">
        <title>YIM PH21274 draft genome.</title>
        <authorList>
            <person name="Miao C."/>
        </authorList>
    </citation>
    <scope>NUCLEOTIDE SEQUENCE [LARGE SCALE GENOMIC DNA]</scope>
    <source>
        <strain evidence="2 3">YIM PH 21724</strain>
    </source>
</reference>
<dbReference type="EMBL" id="QZFU01000016">
    <property type="protein sequence ID" value="RJO76551.1"/>
    <property type="molecule type" value="Genomic_DNA"/>
</dbReference>
<proteinExistence type="predicted"/>
<gene>
    <name evidence="2" type="ORF">D5S18_09650</name>
</gene>
<feature type="compositionally biased region" description="Gly residues" evidence="1">
    <location>
        <begin position="872"/>
        <end position="887"/>
    </location>
</feature>
<feature type="compositionally biased region" description="Gly residues" evidence="1">
    <location>
        <begin position="845"/>
        <end position="855"/>
    </location>
</feature>
<feature type="region of interest" description="Disordered" evidence="1">
    <location>
        <begin position="544"/>
        <end position="589"/>
    </location>
</feature>
<dbReference type="RefSeq" id="WP_120039476.1">
    <property type="nucleotide sequence ID" value="NZ_QZFU01000016.1"/>
</dbReference>
<accession>A0A3A4KCY6</accession>
<keyword evidence="3" id="KW-1185">Reference proteome</keyword>
<feature type="region of interest" description="Disordered" evidence="1">
    <location>
        <begin position="832"/>
        <end position="887"/>
    </location>
</feature>
<evidence type="ECO:0000313" key="2">
    <source>
        <dbReference type="EMBL" id="RJO76551.1"/>
    </source>
</evidence>
<evidence type="ECO:0000256" key="1">
    <source>
        <dbReference type="SAM" id="MobiDB-lite"/>
    </source>
</evidence>
<protein>
    <submittedName>
        <fullName evidence="2">Uncharacterized protein</fullName>
    </submittedName>
</protein>
<sequence>MTPSTTPAAHALLLRLAGRLPDGLLTELRYSLALDDLAGVARAVIRVSERFGVRVARADHVLLERILDTPGGAAGTRVAAEAPTAAQYRFRPIAGRDLPALDLTGDWSGSREFADTPVDSVDAALLNTIGRHAGVVGVWRTWRYSATEVDGAAKRVYLVELRDPLRPWAIAAEAAARLHGAGEPEAQVEVYGSRDPLPLYHLAARAGAALLWAATNIAVRLPGAYADPEPRVTVGQRPDHIDGPLHYLRTAPIVRESTCRARDIKQPNRGAVVPMTLRTDGYWVWPEAAAYYLDRHGAAPDPEFLAHLRGAGPPPEFVDGVALFRAALAARNLLGDTAIPQPSRDEKVAHRFAAIGPRTLRAGWWRMPQRLDLTDLSDYVGLHRMLLDPVDSAVVATVAALPGTAALWRAWRLPADQPTRHGARCYLVQLDSNAQLPPRRSHTPEEALAGQVNLAMVRAGEHNGLTGIYRSGKPLTATQSAVRAHGALLWTRRESPPLPGGPIGQILARVPSPFPLDEILEFRRESVAAQSRTPLAPFRDELRRNRSMTREVRRPPDSAHAPHLSPLTLPDPLPPGVLWPQARAGSTESRVPRRPLFVGGQTKADFDRTDLAAASAAATDALIRWWPAVAESWPDPRIIRRHWQIRKHRVRVVCTVRRELDDIEAGIRTLMRAVDLLAERGISTDNQGDYTVFDDVIDDHRAEMFGTVDRHDIAVSVGGGPQSAGRSTPLFQVCVSGRWRKLPAAVPTSWLAEVEYLPFAPAYPIEYLSRTIDSAPVAAFEEFRRPTTPLPPAPVGVAEFLANYRAAPTPDPLDPALGDGFHRRTFDLKEYLEKERSTRKATRRTGGGGSGGGGSETSSWFVGDLGTSQSSCGGGANCGGGGGGGGD</sequence>
<comment type="caution">
    <text evidence="2">The sequence shown here is derived from an EMBL/GenBank/DDBJ whole genome shotgun (WGS) entry which is preliminary data.</text>
</comment>
<evidence type="ECO:0000313" key="3">
    <source>
        <dbReference type="Proteomes" id="UP000266677"/>
    </source>
</evidence>
<dbReference type="OrthoDB" id="275232at2"/>
<name>A0A3A4KCY6_9NOCA</name>